<keyword evidence="8" id="KW-0325">Glycoprotein</keyword>
<feature type="region of interest" description="Disordered" evidence="10">
    <location>
        <begin position="424"/>
        <end position="555"/>
    </location>
</feature>
<protein>
    <recommendedName>
        <fullName evidence="12">P/Homo B domain-containing protein</fullName>
    </recommendedName>
</protein>
<feature type="region of interest" description="Disordered" evidence="10">
    <location>
        <begin position="773"/>
        <end position="813"/>
    </location>
</feature>
<dbReference type="FunFam" id="2.60.120.260:FF:000006">
    <property type="entry name" value="Proprotein convertase subtilisin/kexin type 5"/>
    <property type="match status" value="1"/>
</dbReference>
<reference evidence="13" key="1">
    <citation type="submission" date="2018-11" db="EMBL/GenBank/DDBJ databases">
        <authorList>
            <person name="Alioto T."/>
            <person name="Alioto T."/>
        </authorList>
    </citation>
    <scope>NUCLEOTIDE SEQUENCE</scope>
</reference>
<dbReference type="Pfam" id="PF00082">
    <property type="entry name" value="Peptidase_S8"/>
    <property type="match status" value="1"/>
</dbReference>
<evidence type="ECO:0000256" key="9">
    <source>
        <dbReference type="PROSITE-ProRule" id="PRU01240"/>
    </source>
</evidence>
<keyword evidence="11" id="KW-0472">Membrane</keyword>
<evidence type="ECO:0000256" key="10">
    <source>
        <dbReference type="SAM" id="MobiDB-lite"/>
    </source>
</evidence>
<name>A0A8B6HTN1_MYTGA</name>
<dbReference type="GO" id="GO:0000139">
    <property type="term" value="C:Golgi membrane"/>
    <property type="evidence" value="ECO:0007669"/>
    <property type="project" value="TreeGrafter"/>
</dbReference>
<keyword evidence="3" id="KW-0732">Signal</keyword>
<evidence type="ECO:0000256" key="4">
    <source>
        <dbReference type="ARBA" id="ARBA00022801"/>
    </source>
</evidence>
<evidence type="ECO:0000313" key="13">
    <source>
        <dbReference type="EMBL" id="VDI83699.1"/>
    </source>
</evidence>
<dbReference type="CDD" id="cd04059">
    <property type="entry name" value="Peptidases_S8_Protein_convertases_Kexins_Furin-like"/>
    <property type="match status" value="1"/>
</dbReference>
<dbReference type="SUPFAM" id="SSF52743">
    <property type="entry name" value="Subtilisin-like"/>
    <property type="match status" value="1"/>
</dbReference>
<proteinExistence type="inferred from homology"/>
<keyword evidence="11" id="KW-1133">Transmembrane helix</keyword>
<evidence type="ECO:0000313" key="14">
    <source>
        <dbReference type="Proteomes" id="UP000596742"/>
    </source>
</evidence>
<keyword evidence="1" id="KW-0645">Protease</keyword>
<feature type="compositionally biased region" description="Basic and acidic residues" evidence="10">
    <location>
        <begin position="782"/>
        <end position="796"/>
    </location>
</feature>
<evidence type="ECO:0000256" key="5">
    <source>
        <dbReference type="ARBA" id="ARBA00022825"/>
    </source>
</evidence>
<dbReference type="PANTHER" id="PTHR42884">
    <property type="entry name" value="PROPROTEIN CONVERTASE SUBTILISIN/KEXIN-RELATED"/>
    <property type="match status" value="1"/>
</dbReference>
<dbReference type="InterPro" id="IPR036852">
    <property type="entry name" value="Peptidase_S8/S53_dom_sf"/>
</dbReference>
<dbReference type="AlphaFoldDB" id="A0A8B6HTN1"/>
<comment type="similarity">
    <text evidence="9">Belongs to the peptidase S8 family.</text>
</comment>
<dbReference type="SUPFAM" id="SSF49785">
    <property type="entry name" value="Galactose-binding domain-like"/>
    <property type="match status" value="1"/>
</dbReference>
<comment type="caution">
    <text evidence="9">Lacks conserved residue(s) required for the propagation of feature annotation.</text>
</comment>
<dbReference type="InterPro" id="IPR023828">
    <property type="entry name" value="Peptidase_S8_Ser-AS"/>
</dbReference>
<gene>
    <name evidence="13" type="ORF">MGAL_10B062481</name>
</gene>
<feature type="region of interest" description="Disordered" evidence="10">
    <location>
        <begin position="852"/>
        <end position="876"/>
    </location>
</feature>
<keyword evidence="2" id="KW-0165">Cleavage on pair of basic residues</keyword>
<dbReference type="Pfam" id="PF01483">
    <property type="entry name" value="P_proprotein"/>
    <property type="match status" value="1"/>
</dbReference>
<dbReference type="InterPro" id="IPR002884">
    <property type="entry name" value="P_dom"/>
</dbReference>
<evidence type="ECO:0000256" key="6">
    <source>
        <dbReference type="ARBA" id="ARBA00023145"/>
    </source>
</evidence>
<accession>A0A8B6HTN1</accession>
<evidence type="ECO:0000256" key="11">
    <source>
        <dbReference type="SAM" id="Phobius"/>
    </source>
</evidence>
<evidence type="ECO:0000256" key="7">
    <source>
        <dbReference type="ARBA" id="ARBA00023157"/>
    </source>
</evidence>
<feature type="compositionally biased region" description="Polar residues" evidence="10">
    <location>
        <begin position="852"/>
        <end position="867"/>
    </location>
</feature>
<dbReference type="GO" id="GO:0004252">
    <property type="term" value="F:serine-type endopeptidase activity"/>
    <property type="evidence" value="ECO:0007669"/>
    <property type="project" value="InterPro"/>
</dbReference>
<dbReference type="GO" id="GO:0016485">
    <property type="term" value="P:protein processing"/>
    <property type="evidence" value="ECO:0007669"/>
    <property type="project" value="TreeGrafter"/>
</dbReference>
<dbReference type="Proteomes" id="UP000596742">
    <property type="component" value="Unassembled WGS sequence"/>
</dbReference>
<dbReference type="GO" id="GO:0005802">
    <property type="term" value="C:trans-Golgi network"/>
    <property type="evidence" value="ECO:0007669"/>
    <property type="project" value="TreeGrafter"/>
</dbReference>
<comment type="caution">
    <text evidence="13">The sequence shown here is derived from an EMBL/GenBank/DDBJ whole genome shotgun (WGS) entry which is preliminary data.</text>
</comment>
<sequence length="887" mass="95244">MSEGFIPSTIYSIRYVTETLAFWITIKQLFKGVRILGDFAITDSEEAQGLSHYLSNVDIYSNSWGPTDGTGFNGPGSVTKAALQDGVTNGRNGKGAIYIWAAGNGETKDNCNADGYVNSIYTVAISSAMIGSNAWYSEVCAAALAVAYGGSEDDRYLTTTTTSSGCKSNGIQGTSYAAPIASGIVALTLESNPDLTWRDIQHLIVFTSNRNGLNDTYSDWSMNGANKEFSQVMGFGLMNAEAMVSYGKTWTTVPTQHTCNSPTSSPALSTTTSASDSIIVTSGDCSSIHYLEHVVADITFSYTNFRGVAQLFLVSPSGTRSHLLHHRQQDAVDNVAAGSLTWDFMSVHFWKENPIGSWTLEISQKLALATVTLDSWSLKFYGTSTDPWIIVEQTTSPTAADETTHLDVTTKSVLTTEVSTEPITQRTTTVQTTKITTESTTSTPDITTTEVTTEPTTTSTPNIPTTEVTTESTTTSTPNIPTTEVTTEPTTTSTPNIPTTEVTTETTTTSTPNIPTTEVTTEPTTTSTPNIPTTEVTTESTTTTPNIPTTEVTTESTTTTNQIYQLQKLQLKSTTTTPIYQLQKLQLNNYNKHQNIPTTEKLTEPTTTSTPNIPTTEVTTESTTTSTSNLPTTEVTTESTTMLSTMKLTTESTTPIITTTANKDITTESTTLNALTIPPMEATTESTTQNAPTMTPMEATTKYTTKNAPTIPPMEVTTESSARITSSLDVITESTSPITSQIPTMEVTTESTPPITTTMSTTKVTNEFTTPITSLKPTQHSSTKEQTTEATTKDSVTESLPLPPSNEDATGTKATLNNINTPIIAGSIGALVAVLSLIGAIYATCAAKQSISKPDIKTQQTSQTSDMYDSRPFPSVTPRYGKRISWY</sequence>
<evidence type="ECO:0000256" key="3">
    <source>
        <dbReference type="ARBA" id="ARBA00022729"/>
    </source>
</evidence>
<feature type="region of interest" description="Disordered" evidence="10">
    <location>
        <begin position="597"/>
        <end position="641"/>
    </location>
</feature>
<dbReference type="PROSITE" id="PS51892">
    <property type="entry name" value="SUBTILASE"/>
    <property type="match status" value="1"/>
</dbReference>
<dbReference type="PROSITE" id="PS00138">
    <property type="entry name" value="SUBTILASE_SER"/>
    <property type="match status" value="1"/>
</dbReference>
<keyword evidence="6" id="KW-0865">Zymogen</keyword>
<organism evidence="13 14">
    <name type="scientific">Mytilus galloprovincialis</name>
    <name type="common">Mediterranean mussel</name>
    <dbReference type="NCBI Taxonomy" id="29158"/>
    <lineage>
        <taxon>Eukaryota</taxon>
        <taxon>Metazoa</taxon>
        <taxon>Spiralia</taxon>
        <taxon>Lophotrochozoa</taxon>
        <taxon>Mollusca</taxon>
        <taxon>Bivalvia</taxon>
        <taxon>Autobranchia</taxon>
        <taxon>Pteriomorphia</taxon>
        <taxon>Mytilida</taxon>
        <taxon>Mytiloidea</taxon>
        <taxon>Mytilidae</taxon>
        <taxon>Mytilinae</taxon>
        <taxon>Mytilus</taxon>
    </lineage>
</organism>
<evidence type="ECO:0000256" key="8">
    <source>
        <dbReference type="ARBA" id="ARBA00023180"/>
    </source>
</evidence>
<keyword evidence="14" id="KW-1185">Reference proteome</keyword>
<dbReference type="PROSITE" id="PS51829">
    <property type="entry name" value="P_HOMO_B"/>
    <property type="match status" value="1"/>
</dbReference>
<dbReference type="Gene3D" id="2.60.120.260">
    <property type="entry name" value="Galactose-binding domain-like"/>
    <property type="match status" value="1"/>
</dbReference>
<dbReference type="PANTHER" id="PTHR42884:SF23">
    <property type="entry name" value="FURIN-LIKE PROTEASE 2"/>
    <property type="match status" value="1"/>
</dbReference>
<dbReference type="InterPro" id="IPR034182">
    <property type="entry name" value="Kexin/furin"/>
</dbReference>
<dbReference type="InterPro" id="IPR000209">
    <property type="entry name" value="Peptidase_S8/S53_dom"/>
</dbReference>
<keyword evidence="11" id="KW-0812">Transmembrane</keyword>
<keyword evidence="4" id="KW-0378">Hydrolase</keyword>
<dbReference type="OrthoDB" id="300641at2759"/>
<keyword evidence="5" id="KW-0720">Serine protease</keyword>
<evidence type="ECO:0000256" key="1">
    <source>
        <dbReference type="ARBA" id="ARBA00022670"/>
    </source>
</evidence>
<feature type="domain" description="P/Homo B" evidence="12">
    <location>
        <begin position="252"/>
        <end position="386"/>
    </location>
</feature>
<dbReference type="Gene3D" id="3.40.50.200">
    <property type="entry name" value="Peptidase S8/S53 domain"/>
    <property type="match status" value="1"/>
</dbReference>
<keyword evidence="7" id="KW-1015">Disulfide bond</keyword>
<evidence type="ECO:0000259" key="12">
    <source>
        <dbReference type="PROSITE" id="PS51829"/>
    </source>
</evidence>
<evidence type="ECO:0000256" key="2">
    <source>
        <dbReference type="ARBA" id="ARBA00022685"/>
    </source>
</evidence>
<feature type="transmembrane region" description="Helical" evidence="11">
    <location>
        <begin position="823"/>
        <end position="843"/>
    </location>
</feature>
<dbReference type="InterPro" id="IPR008979">
    <property type="entry name" value="Galactose-bd-like_sf"/>
</dbReference>
<dbReference type="EMBL" id="UYJE01010497">
    <property type="protein sequence ID" value="VDI83699.1"/>
    <property type="molecule type" value="Genomic_DNA"/>
</dbReference>